<dbReference type="Proteomes" id="UP001345963">
    <property type="component" value="Unassembled WGS sequence"/>
</dbReference>
<sequence>MQTSCMICWTTCLLNIGPFARCWTPLCLSNVIGHFVPQDNLSYKTQRPLQLIRPGRCSPEATVNYITEDEMTHHLLFSWRPDQQLKCITSGEESQVDFIYSPSLGNGKFMREVSGIRRPEISLCRSKT</sequence>
<evidence type="ECO:0000313" key="3">
    <source>
        <dbReference type="Proteomes" id="UP001345963"/>
    </source>
</evidence>
<keyword evidence="3" id="KW-1185">Reference proteome</keyword>
<comment type="caution">
    <text evidence="2">The sequence shown here is derived from an EMBL/GenBank/DDBJ whole genome shotgun (WGS) entry which is preliminary data.</text>
</comment>
<keyword evidence="1" id="KW-0732">Signal</keyword>
<feature type="signal peptide" evidence="1">
    <location>
        <begin position="1"/>
        <end position="22"/>
    </location>
</feature>
<name>A0ABU7CA13_9TELE</name>
<feature type="chain" id="PRO_5047259903" evidence="1">
    <location>
        <begin position="23"/>
        <end position="128"/>
    </location>
</feature>
<accession>A0ABU7CA13</accession>
<evidence type="ECO:0000256" key="1">
    <source>
        <dbReference type="SAM" id="SignalP"/>
    </source>
</evidence>
<reference evidence="2 3" key="1">
    <citation type="submission" date="2021-07" db="EMBL/GenBank/DDBJ databases">
        <authorList>
            <person name="Palmer J.M."/>
        </authorList>
    </citation>
    <scope>NUCLEOTIDE SEQUENCE [LARGE SCALE GENOMIC DNA]</scope>
    <source>
        <strain evidence="2 3">AT_MEX2019</strain>
        <tissue evidence="2">Muscle</tissue>
    </source>
</reference>
<protein>
    <submittedName>
        <fullName evidence="2">Uncharacterized protein</fullName>
    </submittedName>
</protein>
<gene>
    <name evidence="2" type="ORF">ATANTOWER_024845</name>
</gene>
<organism evidence="2 3">
    <name type="scientific">Ataeniobius toweri</name>
    <dbReference type="NCBI Taxonomy" id="208326"/>
    <lineage>
        <taxon>Eukaryota</taxon>
        <taxon>Metazoa</taxon>
        <taxon>Chordata</taxon>
        <taxon>Craniata</taxon>
        <taxon>Vertebrata</taxon>
        <taxon>Euteleostomi</taxon>
        <taxon>Actinopterygii</taxon>
        <taxon>Neopterygii</taxon>
        <taxon>Teleostei</taxon>
        <taxon>Neoteleostei</taxon>
        <taxon>Acanthomorphata</taxon>
        <taxon>Ovalentaria</taxon>
        <taxon>Atherinomorphae</taxon>
        <taxon>Cyprinodontiformes</taxon>
        <taxon>Goodeidae</taxon>
        <taxon>Ataeniobius</taxon>
    </lineage>
</organism>
<evidence type="ECO:0000313" key="2">
    <source>
        <dbReference type="EMBL" id="MED6259541.1"/>
    </source>
</evidence>
<proteinExistence type="predicted"/>
<dbReference type="EMBL" id="JAHUTI010084350">
    <property type="protein sequence ID" value="MED6259541.1"/>
    <property type="molecule type" value="Genomic_DNA"/>
</dbReference>